<keyword evidence="1" id="KW-0812">Transmembrane</keyword>
<reference evidence="2 3" key="1">
    <citation type="submission" date="2016-11" db="EMBL/GenBank/DDBJ databases">
        <authorList>
            <person name="Jaros S."/>
            <person name="Januszkiewicz K."/>
            <person name="Wedrychowicz H."/>
        </authorList>
    </citation>
    <scope>NUCLEOTIDE SEQUENCE [LARGE SCALE GENOMIC DNA]</scope>
    <source>
        <strain evidence="2 3">DSM 24787</strain>
    </source>
</reference>
<evidence type="ECO:0008006" key="4">
    <source>
        <dbReference type="Google" id="ProtNLM"/>
    </source>
</evidence>
<feature type="transmembrane region" description="Helical" evidence="1">
    <location>
        <begin position="105"/>
        <end position="124"/>
    </location>
</feature>
<dbReference type="STRING" id="536979.SAMN04488055_2881"/>
<evidence type="ECO:0000313" key="3">
    <source>
        <dbReference type="Proteomes" id="UP000185003"/>
    </source>
</evidence>
<dbReference type="Proteomes" id="UP000185003">
    <property type="component" value="Unassembled WGS sequence"/>
</dbReference>
<keyword evidence="3" id="KW-1185">Reference proteome</keyword>
<keyword evidence="1" id="KW-1133">Transmembrane helix</keyword>
<dbReference type="OrthoDB" id="680205at2"/>
<evidence type="ECO:0000256" key="1">
    <source>
        <dbReference type="SAM" id="Phobius"/>
    </source>
</evidence>
<dbReference type="RefSeq" id="WP_074239898.1">
    <property type="nucleotide sequence ID" value="NZ_FSRA01000001.1"/>
</dbReference>
<proteinExistence type="predicted"/>
<dbReference type="AlphaFoldDB" id="A0A1N6GNZ7"/>
<protein>
    <recommendedName>
        <fullName evidence="4">DUF3592 domain-containing protein</fullName>
    </recommendedName>
</protein>
<keyword evidence="1" id="KW-0472">Membrane</keyword>
<dbReference type="EMBL" id="FSRA01000001">
    <property type="protein sequence ID" value="SIO09172.1"/>
    <property type="molecule type" value="Genomic_DNA"/>
</dbReference>
<evidence type="ECO:0000313" key="2">
    <source>
        <dbReference type="EMBL" id="SIO09172.1"/>
    </source>
</evidence>
<organism evidence="2 3">
    <name type="scientific">Chitinophaga niabensis</name>
    <dbReference type="NCBI Taxonomy" id="536979"/>
    <lineage>
        <taxon>Bacteria</taxon>
        <taxon>Pseudomonadati</taxon>
        <taxon>Bacteroidota</taxon>
        <taxon>Chitinophagia</taxon>
        <taxon>Chitinophagales</taxon>
        <taxon>Chitinophagaceae</taxon>
        <taxon>Chitinophaga</taxon>
    </lineage>
</organism>
<name>A0A1N6GNZ7_9BACT</name>
<sequence length="136" mass="15421">MMKFIFFAGIVFFIGSIILTISNHDEYRVGEHGHVVTMRIENLPASCIGSKVTYFVTFSYKGKLYDKRTRGNFCNEHHIGELMEVRMLEGSDRILWPNESGIKGLISGVGLGLFGLGIAIAAQVKMRRFKKKYKIK</sequence>
<accession>A0A1N6GNZ7</accession>
<gene>
    <name evidence="2" type="ORF">SAMN04488055_2881</name>
</gene>